<evidence type="ECO:0000259" key="1">
    <source>
        <dbReference type="Pfam" id="PF15611"/>
    </source>
</evidence>
<dbReference type="AlphaFoldDB" id="A0A935T9Q6"/>
<accession>A0A935T9Q6</accession>
<dbReference type="Pfam" id="PF15611">
    <property type="entry name" value="EH_Signature"/>
    <property type="match status" value="1"/>
</dbReference>
<sequence length="558" mass="64264">MNHPLDQLRHQIQSSFAESFRSSEWGAPVLMTQALKAVKVQFDSSSVSTDPRSIATTLLAFRRTRSLTSFIDLKYACFGVSQRVGREGWSLIEDQAFLDILLGFVRDLKPSPRRLRKCYQGLMHSYFSYPILDDEAVTGVDNWRQLRKFLADHLLVALSVEPQPTWLRTLGEHRNLLADNPCDRYAPQLMNGDARELVAATEGVGLSASSWVWQEAIISHTQRVCKLKSDEEFRRYLEPLLDLLYGKGGVQLSGNVVVRCLALILIRYARGKDWPEHPRLRDLAVERIGNPWLKRAAWDAYVKDDEARKMVDAWLKDRLITDFFALLSEDGAADQRRLAYWLRFIPVIEDMWFALGPHARTTNTFEFREMRKRMGGLLHYLDGQGSPYNNAFIMKIGPFMVAEFGVTGNATYIYNARDLKLDSMRRHVSIHELKAANHVTRLIHKADWEVGFDAWLLPRIGWKPQTRTTGRSRRVDAYIRPAAAATVTEPRRPPATPRSAPTMEAVYEVIRTHHLKFDDRRPKKGAFWILHSDADLTVNAKLLRLGFRYKARQGWWKE</sequence>
<comment type="caution">
    <text evidence="2">The sequence shown here is derived from an EMBL/GenBank/DDBJ whole genome shotgun (WGS) entry which is preliminary data.</text>
</comment>
<gene>
    <name evidence="2" type="ORF">IPK02_05370</name>
</gene>
<reference evidence="2 3" key="1">
    <citation type="submission" date="2020-10" db="EMBL/GenBank/DDBJ databases">
        <title>Connecting structure to function with the recovery of over 1000 high-quality activated sludge metagenome-assembled genomes encoding full-length rRNA genes using long-read sequencing.</title>
        <authorList>
            <person name="Singleton C.M."/>
            <person name="Petriglieri F."/>
            <person name="Kristensen J.M."/>
            <person name="Kirkegaard R.H."/>
            <person name="Michaelsen T.Y."/>
            <person name="Andersen M.H."/>
            <person name="Karst S.M."/>
            <person name="Dueholm M.S."/>
            <person name="Nielsen P.H."/>
            <person name="Albertsen M."/>
        </authorList>
    </citation>
    <scope>NUCLEOTIDE SEQUENCE [LARGE SCALE GENOMIC DNA]</scope>
    <source>
        <strain evidence="2">Fred_18-Q3-R57-64_BAT3C.720</strain>
    </source>
</reference>
<proteinExistence type="predicted"/>
<organism evidence="2 3">
    <name type="scientific">Candidatus Accumulibacter affinis</name>
    <dbReference type="NCBI Taxonomy" id="2954384"/>
    <lineage>
        <taxon>Bacteria</taxon>
        <taxon>Pseudomonadati</taxon>
        <taxon>Pseudomonadota</taxon>
        <taxon>Betaproteobacteria</taxon>
        <taxon>Candidatus Accumulibacter</taxon>
    </lineage>
</organism>
<protein>
    <recommendedName>
        <fullName evidence="1">Zorya protein ZorC EH domain-containing protein</fullName>
    </recommendedName>
</protein>
<dbReference type="Proteomes" id="UP000706151">
    <property type="component" value="Unassembled WGS sequence"/>
</dbReference>
<name>A0A935T9Q6_9PROT</name>
<feature type="domain" description="Zorya protein ZorC EH" evidence="1">
    <location>
        <begin position="81"/>
        <end position="438"/>
    </location>
</feature>
<dbReference type="InterPro" id="IPR028943">
    <property type="entry name" value="ZorC_EH_Signature_dom"/>
</dbReference>
<evidence type="ECO:0000313" key="2">
    <source>
        <dbReference type="EMBL" id="MBK7953432.1"/>
    </source>
</evidence>
<evidence type="ECO:0000313" key="3">
    <source>
        <dbReference type="Proteomes" id="UP000706151"/>
    </source>
</evidence>
<dbReference type="EMBL" id="JADJOT010000004">
    <property type="protein sequence ID" value="MBK7953432.1"/>
    <property type="molecule type" value="Genomic_DNA"/>
</dbReference>